<proteinExistence type="predicted"/>
<reference evidence="1" key="1">
    <citation type="submission" date="2018-02" db="EMBL/GenBank/DDBJ databases">
        <title>Rhizophora mucronata_Transcriptome.</title>
        <authorList>
            <person name="Meera S.P."/>
            <person name="Sreeshan A."/>
            <person name="Augustine A."/>
        </authorList>
    </citation>
    <scope>NUCLEOTIDE SEQUENCE</scope>
    <source>
        <tissue evidence="1">Leaf</tissue>
    </source>
</reference>
<name>A0A2P2N5A0_RHIMU</name>
<keyword evidence="1" id="KW-0378">Hydrolase</keyword>
<evidence type="ECO:0000313" key="1">
    <source>
        <dbReference type="EMBL" id="MBX37640.1"/>
    </source>
</evidence>
<protein>
    <submittedName>
        <fullName evidence="1">GTP cyclohydrolase I</fullName>
    </submittedName>
</protein>
<organism evidence="1">
    <name type="scientific">Rhizophora mucronata</name>
    <name type="common">Asiatic mangrove</name>
    <dbReference type="NCBI Taxonomy" id="61149"/>
    <lineage>
        <taxon>Eukaryota</taxon>
        <taxon>Viridiplantae</taxon>
        <taxon>Streptophyta</taxon>
        <taxon>Embryophyta</taxon>
        <taxon>Tracheophyta</taxon>
        <taxon>Spermatophyta</taxon>
        <taxon>Magnoliopsida</taxon>
        <taxon>eudicotyledons</taxon>
        <taxon>Gunneridae</taxon>
        <taxon>Pentapetalae</taxon>
        <taxon>rosids</taxon>
        <taxon>fabids</taxon>
        <taxon>Malpighiales</taxon>
        <taxon>Rhizophoraceae</taxon>
        <taxon>Rhizophora</taxon>
    </lineage>
</organism>
<sequence length="14" mass="1563">MAKPALLKNTYILS</sequence>
<dbReference type="EMBL" id="GGEC01057156">
    <property type="protein sequence ID" value="MBX37640.1"/>
    <property type="molecule type" value="Transcribed_RNA"/>
</dbReference>
<dbReference type="GO" id="GO:0016787">
    <property type="term" value="F:hydrolase activity"/>
    <property type="evidence" value="ECO:0007669"/>
    <property type="project" value="UniProtKB-KW"/>
</dbReference>
<accession>A0A2P2N5A0</accession>